<name>A0A8S5PUK8_9CAUD</name>
<organism evidence="1">
    <name type="scientific">Siphoviridae sp. ctJER10</name>
    <dbReference type="NCBI Taxonomy" id="2825430"/>
    <lineage>
        <taxon>Viruses</taxon>
        <taxon>Duplodnaviria</taxon>
        <taxon>Heunggongvirae</taxon>
        <taxon>Uroviricota</taxon>
        <taxon>Caudoviricetes</taxon>
    </lineage>
</organism>
<protein>
    <submittedName>
        <fullName evidence="1">Uncharacterized protein</fullName>
    </submittedName>
</protein>
<evidence type="ECO:0000313" key="1">
    <source>
        <dbReference type="EMBL" id="DAE10546.1"/>
    </source>
</evidence>
<accession>A0A8S5PUK8</accession>
<reference evidence="1" key="1">
    <citation type="journal article" date="2021" name="Proc. Natl. Acad. Sci. U.S.A.">
        <title>A Catalog of Tens of Thousands of Viruses from Human Metagenomes Reveals Hidden Associations with Chronic Diseases.</title>
        <authorList>
            <person name="Tisza M.J."/>
            <person name="Buck C.B."/>
        </authorList>
    </citation>
    <scope>NUCLEOTIDE SEQUENCE</scope>
    <source>
        <strain evidence="1">CtJER10</strain>
    </source>
</reference>
<sequence length="133" mass="15610">MTKKEFTDYLFKIMYELGYRKAEVAKGGVFFYKGDTLMTVWTPRVPTECTCFADKWQCIDIGEYLGVVDWENVEVDTPIFVKMKGDKVWKCRYFSKYENGKVYAWVDGKTSWSNRICDEPSCWDIVKLAGDRT</sequence>
<dbReference type="EMBL" id="BK015513">
    <property type="protein sequence ID" value="DAE10546.1"/>
    <property type="molecule type" value="Genomic_DNA"/>
</dbReference>
<proteinExistence type="predicted"/>